<evidence type="ECO:0000313" key="1">
    <source>
        <dbReference type="EMBL" id="KAL2651002.1"/>
    </source>
</evidence>
<gene>
    <name evidence="1" type="ORF">R1flu_019130</name>
</gene>
<protein>
    <submittedName>
        <fullName evidence="1">Uncharacterized protein</fullName>
    </submittedName>
</protein>
<organism evidence="1 2">
    <name type="scientific">Riccia fluitans</name>
    <dbReference type="NCBI Taxonomy" id="41844"/>
    <lineage>
        <taxon>Eukaryota</taxon>
        <taxon>Viridiplantae</taxon>
        <taxon>Streptophyta</taxon>
        <taxon>Embryophyta</taxon>
        <taxon>Marchantiophyta</taxon>
        <taxon>Marchantiopsida</taxon>
        <taxon>Marchantiidae</taxon>
        <taxon>Marchantiales</taxon>
        <taxon>Ricciaceae</taxon>
        <taxon>Riccia</taxon>
    </lineage>
</organism>
<comment type="caution">
    <text evidence="1">The sequence shown here is derived from an EMBL/GenBank/DDBJ whole genome shotgun (WGS) entry which is preliminary data.</text>
</comment>
<keyword evidence="2" id="KW-1185">Reference proteome</keyword>
<evidence type="ECO:0000313" key="2">
    <source>
        <dbReference type="Proteomes" id="UP001605036"/>
    </source>
</evidence>
<name>A0ABD1ZHS8_9MARC</name>
<sequence>MEQEGRNMKLLGSYIECMKKVFNDTVNKNDDPTVVPQEDLLNQKPLVPTKSEQPQLGIFKCLETLRQDWYDPQTYPSDGEPCKEELHLKGLAMEGVGEDQPRPSPYLQNMARVYQEVWVKANFQVKDIESVNDQAQVRSDIINVFMKAEYTRLYSTQ</sequence>
<dbReference type="Proteomes" id="UP001605036">
    <property type="component" value="Unassembled WGS sequence"/>
</dbReference>
<dbReference type="AlphaFoldDB" id="A0ABD1ZHS8"/>
<dbReference type="EMBL" id="JBHFFA010000001">
    <property type="protein sequence ID" value="KAL2651002.1"/>
    <property type="molecule type" value="Genomic_DNA"/>
</dbReference>
<accession>A0ABD1ZHS8</accession>
<proteinExistence type="predicted"/>
<reference evidence="1 2" key="1">
    <citation type="submission" date="2024-09" db="EMBL/GenBank/DDBJ databases">
        <title>Chromosome-scale assembly of Riccia fluitans.</title>
        <authorList>
            <person name="Paukszto L."/>
            <person name="Sawicki J."/>
            <person name="Karawczyk K."/>
            <person name="Piernik-Szablinska J."/>
            <person name="Szczecinska M."/>
            <person name="Mazdziarz M."/>
        </authorList>
    </citation>
    <scope>NUCLEOTIDE SEQUENCE [LARGE SCALE GENOMIC DNA]</scope>
    <source>
        <strain evidence="1">Rf_01</strain>
        <tissue evidence="1">Aerial parts of the thallus</tissue>
    </source>
</reference>